<dbReference type="PANTHER" id="PTHR46429">
    <property type="entry name" value="23S RRNA (GUANOSINE-2'-O-)-METHYLTRANSFERASE RLMB"/>
    <property type="match status" value="1"/>
</dbReference>
<dbReference type="InterPro" id="IPR013123">
    <property type="entry name" value="SpoU_subst-bd"/>
</dbReference>
<keyword evidence="3" id="KW-0808">Transferase</keyword>
<reference evidence="6 7" key="1">
    <citation type="submission" date="2024-03" db="EMBL/GenBank/DDBJ databases">
        <title>Draft genome sequence of Klenkia sp. LSe6-5.</title>
        <authorList>
            <person name="Duangmal K."/>
            <person name="Chantavorakit T."/>
        </authorList>
    </citation>
    <scope>NUCLEOTIDE SEQUENCE [LARGE SCALE GENOMIC DNA]</scope>
    <source>
        <strain evidence="6 7">LSe6-5</strain>
    </source>
</reference>
<dbReference type="SMART" id="SM00967">
    <property type="entry name" value="SpoU_sub_bind"/>
    <property type="match status" value="1"/>
</dbReference>
<dbReference type="InterPro" id="IPR029028">
    <property type="entry name" value="Alpha/beta_knot_MTases"/>
</dbReference>
<dbReference type="Gene3D" id="3.40.1280.10">
    <property type="match status" value="1"/>
</dbReference>
<accession>A0ABU8DXB7</accession>
<dbReference type="Pfam" id="PF08032">
    <property type="entry name" value="SpoU_sub_bind"/>
    <property type="match status" value="1"/>
</dbReference>
<feature type="region of interest" description="Disordered" evidence="4">
    <location>
        <begin position="319"/>
        <end position="359"/>
    </location>
</feature>
<dbReference type="RefSeq" id="WP_336405606.1">
    <property type="nucleotide sequence ID" value="NZ_JBAPLU010000021.1"/>
</dbReference>
<name>A0ABU8DXB7_9ACTN</name>
<evidence type="ECO:0000256" key="4">
    <source>
        <dbReference type="SAM" id="MobiDB-lite"/>
    </source>
</evidence>
<organism evidence="6 7">
    <name type="scientific">Klenkia sesuvii</name>
    <dbReference type="NCBI Taxonomy" id="3103137"/>
    <lineage>
        <taxon>Bacteria</taxon>
        <taxon>Bacillati</taxon>
        <taxon>Actinomycetota</taxon>
        <taxon>Actinomycetes</taxon>
        <taxon>Geodermatophilales</taxon>
        <taxon>Geodermatophilaceae</taxon>
        <taxon>Klenkia</taxon>
    </lineage>
</organism>
<evidence type="ECO:0000313" key="6">
    <source>
        <dbReference type="EMBL" id="MEI4273486.1"/>
    </source>
</evidence>
<dbReference type="InterPro" id="IPR029064">
    <property type="entry name" value="Ribosomal_eL30-like_sf"/>
</dbReference>
<evidence type="ECO:0000313" key="7">
    <source>
        <dbReference type="Proteomes" id="UP001361570"/>
    </source>
</evidence>
<protein>
    <submittedName>
        <fullName evidence="6">23S rRNA (Guanosine(2251)-2'-O)-methyltransferase RlmB</fullName>
    </submittedName>
</protein>
<dbReference type="InterPro" id="IPR029026">
    <property type="entry name" value="tRNA_m1G_MTases_N"/>
</dbReference>
<dbReference type="Gene3D" id="3.30.1330.30">
    <property type="match status" value="1"/>
</dbReference>
<comment type="caution">
    <text evidence="6">The sequence shown here is derived from an EMBL/GenBank/DDBJ whole genome shotgun (WGS) entry which is preliminary data.</text>
</comment>
<dbReference type="EMBL" id="JBAPLU010000021">
    <property type="protein sequence ID" value="MEI4273486.1"/>
    <property type="molecule type" value="Genomic_DNA"/>
</dbReference>
<evidence type="ECO:0000256" key="3">
    <source>
        <dbReference type="ARBA" id="ARBA00022679"/>
    </source>
</evidence>
<dbReference type="Pfam" id="PF00588">
    <property type="entry name" value="SpoU_methylase"/>
    <property type="match status" value="1"/>
</dbReference>
<evidence type="ECO:0000256" key="2">
    <source>
        <dbReference type="ARBA" id="ARBA00022603"/>
    </source>
</evidence>
<keyword evidence="2" id="KW-0489">Methyltransferase</keyword>
<dbReference type="PANTHER" id="PTHR46429:SF1">
    <property type="entry name" value="23S RRNA (GUANOSINE-2'-O-)-METHYLTRANSFERASE RLMB"/>
    <property type="match status" value="1"/>
</dbReference>
<dbReference type="Proteomes" id="UP001361570">
    <property type="component" value="Unassembled WGS sequence"/>
</dbReference>
<sequence length="359" mass="37619">MAGNSQRRGRTSGAGKKGATTGTGGHNRRSLAGRGATPKAEDRPYHPAFKKAKAAAARRDNRARAVKRSEEQPELLLGRNPVVEALRAAIPATALYVVTGDTSRGGTDERIAEAVQLAADRGLPLLEVGRAEFDRMSDGALHQGIGLMVPPYDYAHPDDLLDIARDGHRAPLVVALDGVTDPRNLGAVVRSAAAFDAHGVVVPQRRAVGMTASAWRTSAGAAARIRVARAVNLPRALASYQDSGLQTVGLAGDDADMELHEFDGFADPLALVVGAEGTGLSRLVRERCDVVVGIPMTKDTESLNVSVAASLALYAAASARRRSRPPPSWPRPLPADPAPLPGDHGPVRAPRRIGSSGSP</sequence>
<dbReference type="InterPro" id="IPR001537">
    <property type="entry name" value="SpoU_MeTrfase"/>
</dbReference>
<dbReference type="SUPFAM" id="SSF55315">
    <property type="entry name" value="L30e-like"/>
    <property type="match status" value="1"/>
</dbReference>
<keyword evidence="7" id="KW-1185">Reference proteome</keyword>
<proteinExistence type="inferred from homology"/>
<dbReference type="CDD" id="cd18103">
    <property type="entry name" value="SpoU-like_RlmB"/>
    <property type="match status" value="1"/>
</dbReference>
<dbReference type="InterPro" id="IPR004441">
    <property type="entry name" value="rRNA_MeTrfase_TrmH"/>
</dbReference>
<evidence type="ECO:0000259" key="5">
    <source>
        <dbReference type="SMART" id="SM00967"/>
    </source>
</evidence>
<feature type="compositionally biased region" description="Pro residues" evidence="4">
    <location>
        <begin position="325"/>
        <end position="340"/>
    </location>
</feature>
<gene>
    <name evidence="6" type="primary">rlmB</name>
    <name evidence="6" type="ORF">TEK04_17330</name>
</gene>
<dbReference type="SUPFAM" id="SSF75217">
    <property type="entry name" value="alpha/beta knot"/>
    <property type="match status" value="1"/>
</dbReference>
<feature type="compositionally biased region" description="Low complexity" evidence="4">
    <location>
        <begin position="11"/>
        <end position="20"/>
    </location>
</feature>
<evidence type="ECO:0000256" key="1">
    <source>
        <dbReference type="ARBA" id="ARBA00007228"/>
    </source>
</evidence>
<feature type="domain" description="RNA 2-O ribose methyltransferase substrate binding" evidence="5">
    <location>
        <begin position="75"/>
        <end position="155"/>
    </location>
</feature>
<feature type="compositionally biased region" description="Basic and acidic residues" evidence="4">
    <location>
        <begin position="57"/>
        <end position="70"/>
    </location>
</feature>
<dbReference type="NCBIfam" id="TIGR00186">
    <property type="entry name" value="rRNA_methyl_3"/>
    <property type="match status" value="1"/>
</dbReference>
<feature type="region of interest" description="Disordered" evidence="4">
    <location>
        <begin position="1"/>
        <end position="70"/>
    </location>
</feature>
<comment type="similarity">
    <text evidence="1">Belongs to the class IV-like SAM-binding methyltransferase superfamily. RNA methyltransferase TrmH family.</text>
</comment>